<proteinExistence type="predicted"/>
<dbReference type="Proteomes" id="UP001157502">
    <property type="component" value="Chromosome 1"/>
</dbReference>
<gene>
    <name evidence="1" type="ORF">DPEC_G00012400</name>
</gene>
<sequence length="275" mass="30209">MHLTRPKSSKGRSRPSVSHTPDVDVAASIQNTFPKPPSVASGTSNRRTHSQYALRHSNELRAGEVPDYLDNVPEVSALPFPWNKYKPLPSIEKKTSEAGVSFRCMEAKTSKLSLSDNLLIQAQRGHGEHQLTSDRTRAASQSNPEIGNMSEVLSKDHPPPYHPDRSATATSQIASLSAPNTTDPMGLLLAIRAPCGKRFEHHFLSTDTLLNVLSSAEAKYGTRYENGYIETLDGHIETGVDRALRRTFTDLNMTLAQCGILNRSVLCIFQDTDSA</sequence>
<name>A0ACC2HM12_DALPE</name>
<reference evidence="1" key="1">
    <citation type="submission" date="2021-05" db="EMBL/GenBank/DDBJ databases">
        <authorList>
            <person name="Pan Q."/>
            <person name="Jouanno E."/>
            <person name="Zahm M."/>
            <person name="Klopp C."/>
            <person name="Cabau C."/>
            <person name="Louis A."/>
            <person name="Berthelot C."/>
            <person name="Parey E."/>
            <person name="Roest Crollius H."/>
            <person name="Montfort J."/>
            <person name="Robinson-Rechavi M."/>
            <person name="Bouchez O."/>
            <person name="Lampietro C."/>
            <person name="Lopez Roques C."/>
            <person name="Donnadieu C."/>
            <person name="Postlethwait J."/>
            <person name="Bobe J."/>
            <person name="Dillon D."/>
            <person name="Chandos A."/>
            <person name="von Hippel F."/>
            <person name="Guiguen Y."/>
        </authorList>
    </citation>
    <scope>NUCLEOTIDE SEQUENCE</scope>
    <source>
        <strain evidence="1">YG-Jan2019</strain>
    </source>
</reference>
<keyword evidence="2" id="KW-1185">Reference proteome</keyword>
<dbReference type="EMBL" id="CM055728">
    <property type="protein sequence ID" value="KAJ8016923.1"/>
    <property type="molecule type" value="Genomic_DNA"/>
</dbReference>
<protein>
    <submittedName>
        <fullName evidence="1">Uncharacterized protein</fullName>
    </submittedName>
</protein>
<accession>A0ACC2HM12</accession>
<evidence type="ECO:0000313" key="1">
    <source>
        <dbReference type="EMBL" id="KAJ8016923.1"/>
    </source>
</evidence>
<organism evidence="1 2">
    <name type="scientific">Dallia pectoralis</name>
    <name type="common">Alaska blackfish</name>
    <dbReference type="NCBI Taxonomy" id="75939"/>
    <lineage>
        <taxon>Eukaryota</taxon>
        <taxon>Metazoa</taxon>
        <taxon>Chordata</taxon>
        <taxon>Craniata</taxon>
        <taxon>Vertebrata</taxon>
        <taxon>Euteleostomi</taxon>
        <taxon>Actinopterygii</taxon>
        <taxon>Neopterygii</taxon>
        <taxon>Teleostei</taxon>
        <taxon>Protacanthopterygii</taxon>
        <taxon>Esociformes</taxon>
        <taxon>Umbridae</taxon>
        <taxon>Dallia</taxon>
    </lineage>
</organism>
<comment type="caution">
    <text evidence="1">The sequence shown here is derived from an EMBL/GenBank/DDBJ whole genome shotgun (WGS) entry which is preliminary data.</text>
</comment>
<evidence type="ECO:0000313" key="2">
    <source>
        <dbReference type="Proteomes" id="UP001157502"/>
    </source>
</evidence>